<organism evidence="1 2">
    <name type="scientific">Halobium salinum</name>
    <dbReference type="NCBI Taxonomy" id="1364940"/>
    <lineage>
        <taxon>Archaea</taxon>
        <taxon>Methanobacteriati</taxon>
        <taxon>Methanobacteriota</taxon>
        <taxon>Stenosarchaea group</taxon>
        <taxon>Halobacteria</taxon>
        <taxon>Halobacteriales</taxon>
        <taxon>Haloferacaceae</taxon>
        <taxon>Halobium</taxon>
    </lineage>
</organism>
<dbReference type="Proteomes" id="UP001595921">
    <property type="component" value="Unassembled WGS sequence"/>
</dbReference>
<evidence type="ECO:0000313" key="1">
    <source>
        <dbReference type="EMBL" id="MFC4360514.1"/>
    </source>
</evidence>
<dbReference type="RefSeq" id="WP_267620765.1">
    <property type="nucleotide sequence ID" value="NZ_JAODIW010000005.1"/>
</dbReference>
<dbReference type="InterPro" id="IPR036390">
    <property type="entry name" value="WH_DNA-bd_sf"/>
</dbReference>
<reference evidence="1 2" key="1">
    <citation type="journal article" date="2019" name="Int. J. Syst. Evol. Microbiol.">
        <title>The Global Catalogue of Microorganisms (GCM) 10K type strain sequencing project: providing services to taxonomists for standard genome sequencing and annotation.</title>
        <authorList>
            <consortium name="The Broad Institute Genomics Platform"/>
            <consortium name="The Broad Institute Genome Sequencing Center for Infectious Disease"/>
            <person name="Wu L."/>
            <person name="Ma J."/>
        </authorList>
    </citation>
    <scope>NUCLEOTIDE SEQUENCE [LARGE SCALE GENOMIC DNA]</scope>
    <source>
        <strain evidence="1 2">CGMCC 1.12553</strain>
    </source>
</reference>
<name>A0ABD5PJD3_9EURY</name>
<dbReference type="Gene3D" id="1.10.10.10">
    <property type="entry name" value="Winged helix-like DNA-binding domain superfamily/Winged helix DNA-binding domain"/>
    <property type="match status" value="1"/>
</dbReference>
<comment type="caution">
    <text evidence="1">The sequence shown here is derived from an EMBL/GenBank/DDBJ whole genome shotgun (WGS) entry which is preliminary data.</text>
</comment>
<dbReference type="CDD" id="cd00090">
    <property type="entry name" value="HTH_ARSR"/>
    <property type="match status" value="1"/>
</dbReference>
<dbReference type="InterPro" id="IPR036388">
    <property type="entry name" value="WH-like_DNA-bd_sf"/>
</dbReference>
<evidence type="ECO:0000313" key="2">
    <source>
        <dbReference type="Proteomes" id="UP001595921"/>
    </source>
</evidence>
<proteinExistence type="predicted"/>
<dbReference type="SUPFAM" id="SSF46785">
    <property type="entry name" value="Winged helix' DNA-binding domain"/>
    <property type="match status" value="1"/>
</dbReference>
<dbReference type="InterPro" id="IPR011991">
    <property type="entry name" value="ArsR-like_HTH"/>
</dbReference>
<dbReference type="Pfam" id="PF12840">
    <property type="entry name" value="HTH_20"/>
    <property type="match status" value="1"/>
</dbReference>
<protein>
    <submittedName>
        <fullName evidence="1">Helix-turn-helix domain-containing protein</fullName>
    </submittedName>
</protein>
<sequence length="118" mass="13380">MSEGFDSTEVLRLLDDEYARTILTATSDRPMSAKELKEEVGASLPTVYRRVEGLLEQGLVVESTEIDPDGNHYNRYEAAVDHIDIDIQDGMMNIDVSRTTDPADRFTSAWERIRGDER</sequence>
<dbReference type="EMBL" id="JBHSDS010000017">
    <property type="protein sequence ID" value="MFC4360514.1"/>
    <property type="molecule type" value="Genomic_DNA"/>
</dbReference>
<accession>A0ABD5PJD3</accession>
<gene>
    <name evidence="1" type="ORF">ACFO0N_21415</name>
</gene>
<dbReference type="AlphaFoldDB" id="A0ABD5PJD3"/>
<keyword evidence="2" id="KW-1185">Reference proteome</keyword>